<feature type="transmembrane region" description="Helical" evidence="7">
    <location>
        <begin position="130"/>
        <end position="148"/>
    </location>
</feature>
<feature type="transmembrane region" description="Helical" evidence="7">
    <location>
        <begin position="168"/>
        <end position="190"/>
    </location>
</feature>
<feature type="transmembrane region" description="Helical" evidence="7">
    <location>
        <begin position="43"/>
        <end position="65"/>
    </location>
</feature>
<dbReference type="InterPro" id="IPR020846">
    <property type="entry name" value="MFS_dom"/>
</dbReference>
<dbReference type="PROSITE" id="PS50850">
    <property type="entry name" value="MFS"/>
    <property type="match status" value="1"/>
</dbReference>
<feature type="transmembrane region" description="Helical" evidence="7">
    <location>
        <begin position="296"/>
        <end position="319"/>
    </location>
</feature>
<feature type="transmembrane region" description="Helical" evidence="7">
    <location>
        <begin position="420"/>
        <end position="438"/>
    </location>
</feature>
<evidence type="ECO:0000256" key="3">
    <source>
        <dbReference type="ARBA" id="ARBA00022475"/>
    </source>
</evidence>
<comment type="subcellular location">
    <subcellularLocation>
        <location evidence="1">Cell membrane</location>
        <topology evidence="1">Multi-pass membrane protein</topology>
    </subcellularLocation>
</comment>
<dbReference type="PANTHER" id="PTHR23517:SF3">
    <property type="entry name" value="INTEGRAL MEMBRANE TRANSPORT PROTEIN"/>
    <property type="match status" value="1"/>
</dbReference>
<gene>
    <name evidence="9" type="ORF">BSTOLATCC_MIC58082</name>
</gene>
<evidence type="ECO:0000256" key="7">
    <source>
        <dbReference type="SAM" id="Phobius"/>
    </source>
</evidence>
<keyword evidence="10" id="KW-1185">Reference proteome</keyword>
<feature type="domain" description="Major facilitator superfamily (MFS) profile" evidence="8">
    <location>
        <begin position="42"/>
        <end position="443"/>
    </location>
</feature>
<name>A0AAU9K808_9CILI</name>
<feature type="transmembrane region" description="Helical" evidence="7">
    <location>
        <begin position="105"/>
        <end position="125"/>
    </location>
</feature>
<dbReference type="GO" id="GO:0022857">
    <property type="term" value="F:transmembrane transporter activity"/>
    <property type="evidence" value="ECO:0007669"/>
    <property type="project" value="InterPro"/>
</dbReference>
<dbReference type="SUPFAM" id="SSF103473">
    <property type="entry name" value="MFS general substrate transporter"/>
    <property type="match status" value="2"/>
</dbReference>
<dbReference type="InterPro" id="IPR050171">
    <property type="entry name" value="MFS_Transporters"/>
</dbReference>
<dbReference type="EMBL" id="CAJZBQ010000056">
    <property type="protein sequence ID" value="CAG9333265.1"/>
    <property type="molecule type" value="Genomic_DNA"/>
</dbReference>
<dbReference type="InterPro" id="IPR011701">
    <property type="entry name" value="MFS"/>
</dbReference>
<comment type="caution">
    <text evidence="9">The sequence shown here is derived from an EMBL/GenBank/DDBJ whole genome shotgun (WGS) entry which is preliminary data.</text>
</comment>
<dbReference type="Pfam" id="PF07690">
    <property type="entry name" value="MFS_1"/>
    <property type="match status" value="1"/>
</dbReference>
<evidence type="ECO:0000256" key="4">
    <source>
        <dbReference type="ARBA" id="ARBA00022692"/>
    </source>
</evidence>
<dbReference type="InterPro" id="IPR036259">
    <property type="entry name" value="MFS_trans_sf"/>
</dbReference>
<evidence type="ECO:0000313" key="9">
    <source>
        <dbReference type="EMBL" id="CAG9333265.1"/>
    </source>
</evidence>
<proteinExistence type="predicted"/>
<evidence type="ECO:0000256" key="6">
    <source>
        <dbReference type="ARBA" id="ARBA00023136"/>
    </source>
</evidence>
<feature type="transmembrane region" description="Helical" evidence="7">
    <location>
        <begin position="202"/>
        <end position="221"/>
    </location>
</feature>
<keyword evidence="2" id="KW-0813">Transport</keyword>
<feature type="transmembrane region" description="Helical" evidence="7">
    <location>
        <begin position="325"/>
        <end position="358"/>
    </location>
</feature>
<evidence type="ECO:0000313" key="10">
    <source>
        <dbReference type="Proteomes" id="UP001162131"/>
    </source>
</evidence>
<dbReference type="AlphaFoldDB" id="A0AAU9K808"/>
<evidence type="ECO:0000256" key="1">
    <source>
        <dbReference type="ARBA" id="ARBA00004651"/>
    </source>
</evidence>
<feature type="transmembrane region" description="Helical" evidence="7">
    <location>
        <begin position="77"/>
        <end position="99"/>
    </location>
</feature>
<accession>A0AAU9K808</accession>
<evidence type="ECO:0000259" key="8">
    <source>
        <dbReference type="PROSITE" id="PS50850"/>
    </source>
</evidence>
<protein>
    <recommendedName>
        <fullName evidence="8">Major facilitator superfamily (MFS) profile domain-containing protein</fullName>
    </recommendedName>
</protein>
<keyword evidence="5 7" id="KW-1133">Transmembrane helix</keyword>
<dbReference type="Gene3D" id="1.20.1250.20">
    <property type="entry name" value="MFS general substrate transporter like domains"/>
    <property type="match status" value="1"/>
</dbReference>
<evidence type="ECO:0000256" key="2">
    <source>
        <dbReference type="ARBA" id="ARBA00022448"/>
    </source>
</evidence>
<keyword evidence="4 7" id="KW-0812">Transmembrane</keyword>
<organism evidence="9 10">
    <name type="scientific">Blepharisma stoltei</name>
    <dbReference type="NCBI Taxonomy" id="1481888"/>
    <lineage>
        <taxon>Eukaryota</taxon>
        <taxon>Sar</taxon>
        <taxon>Alveolata</taxon>
        <taxon>Ciliophora</taxon>
        <taxon>Postciliodesmatophora</taxon>
        <taxon>Heterotrichea</taxon>
        <taxon>Heterotrichida</taxon>
        <taxon>Blepharismidae</taxon>
        <taxon>Blepharisma</taxon>
    </lineage>
</organism>
<dbReference type="Proteomes" id="UP001162131">
    <property type="component" value="Unassembled WGS sequence"/>
</dbReference>
<dbReference type="PANTHER" id="PTHR23517">
    <property type="entry name" value="RESISTANCE PROTEIN MDTM, PUTATIVE-RELATED-RELATED"/>
    <property type="match status" value="1"/>
</dbReference>
<feature type="transmembrane region" description="Helical" evidence="7">
    <location>
        <begin position="259"/>
        <end position="284"/>
    </location>
</feature>
<sequence>MEKPIEAYTESTPLINQKLGTKEAFYTFLRSFRELAQSPRDIWLLYIYELFAYGALCMIVVSLSLYFTKILGFSDIVAGYIIASFGLSGVISSLCLGQFIDRYGIKWSLLLSNLLGFMMFILLFISNNTVVEILVLFIFCSTSFALNIPTVKLAVKYYTLTTTRSLGYSFLFISFFAGSGLAGIIVDFILTLFGTEKATFKIIFIIGACIFVIATTIGLRLRQLDYEDSGENEVDLSQRNLDGWKHTKECMVLKSFWRFFVLALLLVIIKAVYMYIFIVLPIYMYREIGEGAHFGYILAINKLIMIISIPSCTILVYYFSHYTLLAIGGFISSLSFIPLLFGGSYLTVIAFIVIVSIGESIYSPRLIDYTLQITPKGREGVFLAVAASPIVLSVILAGLMSGFLLDTYCPENGDRECWKMWSISGFMTILVPFFMIIFRSCLEQPENEEDPYMPCMGSTEMNSDDEIN</sequence>
<reference evidence="9" key="1">
    <citation type="submission" date="2021-09" db="EMBL/GenBank/DDBJ databases">
        <authorList>
            <consortium name="AG Swart"/>
            <person name="Singh M."/>
            <person name="Singh A."/>
            <person name="Seah K."/>
            <person name="Emmerich C."/>
        </authorList>
    </citation>
    <scope>NUCLEOTIDE SEQUENCE</scope>
    <source>
        <strain evidence="9">ATCC30299</strain>
    </source>
</reference>
<keyword evidence="6 7" id="KW-0472">Membrane</keyword>
<keyword evidence="3" id="KW-1003">Cell membrane</keyword>
<feature type="transmembrane region" description="Helical" evidence="7">
    <location>
        <begin position="379"/>
        <end position="400"/>
    </location>
</feature>
<dbReference type="GO" id="GO:0005886">
    <property type="term" value="C:plasma membrane"/>
    <property type="evidence" value="ECO:0007669"/>
    <property type="project" value="UniProtKB-SubCell"/>
</dbReference>
<evidence type="ECO:0000256" key="5">
    <source>
        <dbReference type="ARBA" id="ARBA00022989"/>
    </source>
</evidence>